<dbReference type="Proteomes" id="UP000507470">
    <property type="component" value="Unassembled WGS sequence"/>
</dbReference>
<protein>
    <submittedName>
        <fullName evidence="2">Uncharacterized protein</fullName>
    </submittedName>
</protein>
<organism evidence="2 3">
    <name type="scientific">Mytilus coruscus</name>
    <name type="common">Sea mussel</name>
    <dbReference type="NCBI Taxonomy" id="42192"/>
    <lineage>
        <taxon>Eukaryota</taxon>
        <taxon>Metazoa</taxon>
        <taxon>Spiralia</taxon>
        <taxon>Lophotrochozoa</taxon>
        <taxon>Mollusca</taxon>
        <taxon>Bivalvia</taxon>
        <taxon>Autobranchia</taxon>
        <taxon>Pteriomorphia</taxon>
        <taxon>Mytilida</taxon>
        <taxon>Mytiloidea</taxon>
        <taxon>Mytilidae</taxon>
        <taxon>Mytilinae</taxon>
        <taxon>Mytilus</taxon>
    </lineage>
</organism>
<dbReference type="InterPro" id="IPR051055">
    <property type="entry name" value="PIF1_helicase"/>
</dbReference>
<sequence length="272" mass="30765">MNALLDQAAKEARQENLDLNHQVRHTGNYFSNSVETSTQEATYLTLQMPLTKPTRQIGFINTSPRDKRTFLLKQSSALEKLGPDSIEIESNNDIKRYSRRPKQLENWCLADYVSQLELQLLEKKAKQYEGKVIDLEKALEEAENDCNENDQISPGTQQGEMEDAEIGPTDTEQWSRLWEICCCQNNFSSFTQTLKWISKLCSQKLKVKAVDTVCGDLPTSVKTKLLSSLPEKQSDTANLAKEVVLATGMKYDLTANIEVTDSSQIVQHVNLN</sequence>
<feature type="region of interest" description="Disordered" evidence="1">
    <location>
        <begin position="144"/>
        <end position="168"/>
    </location>
</feature>
<evidence type="ECO:0000313" key="3">
    <source>
        <dbReference type="Proteomes" id="UP000507470"/>
    </source>
</evidence>
<evidence type="ECO:0000313" key="2">
    <source>
        <dbReference type="EMBL" id="CAC5396351.1"/>
    </source>
</evidence>
<dbReference type="PANTHER" id="PTHR47642">
    <property type="entry name" value="ATP-DEPENDENT DNA HELICASE"/>
    <property type="match status" value="1"/>
</dbReference>
<dbReference type="PANTHER" id="PTHR47642:SF8">
    <property type="entry name" value="ATP-DEPENDENT DNA HELICASE"/>
    <property type="match status" value="1"/>
</dbReference>
<reference evidence="2 3" key="1">
    <citation type="submission" date="2020-06" db="EMBL/GenBank/DDBJ databases">
        <authorList>
            <person name="Li R."/>
            <person name="Bekaert M."/>
        </authorList>
    </citation>
    <scope>NUCLEOTIDE SEQUENCE [LARGE SCALE GENOMIC DNA]</scope>
    <source>
        <strain evidence="3">wild</strain>
    </source>
</reference>
<feature type="compositionally biased region" description="Polar residues" evidence="1">
    <location>
        <begin position="149"/>
        <end position="159"/>
    </location>
</feature>
<gene>
    <name evidence="2" type="ORF">MCOR_30921</name>
</gene>
<proteinExistence type="predicted"/>
<accession>A0A6J8CKK7</accession>
<dbReference type="EMBL" id="CACVKT020005609">
    <property type="protein sequence ID" value="CAC5396351.1"/>
    <property type="molecule type" value="Genomic_DNA"/>
</dbReference>
<name>A0A6J8CKK7_MYTCO</name>
<dbReference type="AlphaFoldDB" id="A0A6J8CKK7"/>
<keyword evidence="3" id="KW-1185">Reference proteome</keyword>
<evidence type="ECO:0000256" key="1">
    <source>
        <dbReference type="SAM" id="MobiDB-lite"/>
    </source>
</evidence>
<dbReference type="OrthoDB" id="6141723at2759"/>